<evidence type="ECO:0000256" key="5">
    <source>
        <dbReference type="ARBA" id="ARBA00022597"/>
    </source>
</evidence>
<dbReference type="EMBL" id="JALLPB020000653">
    <property type="protein sequence ID" value="KAL3807274.1"/>
    <property type="molecule type" value="Genomic_DNA"/>
</dbReference>
<name>A0ABD3R3J3_9STRA</name>
<comment type="subcellular location">
    <subcellularLocation>
        <location evidence="1">Cell membrane</location>
        <topology evidence="1">Multi-pass membrane protein</topology>
    </subcellularLocation>
</comment>
<dbReference type="InterPro" id="IPR047664">
    <property type="entry name" value="SWEET"/>
</dbReference>
<evidence type="ECO:0000256" key="9">
    <source>
        <dbReference type="ARBA" id="ARBA00023136"/>
    </source>
</evidence>
<comment type="similarity">
    <text evidence="2">Belongs to the SWEET sugar transporter family.</text>
</comment>
<dbReference type="Proteomes" id="UP001530377">
    <property type="component" value="Unassembled WGS sequence"/>
</dbReference>
<evidence type="ECO:0000256" key="8">
    <source>
        <dbReference type="ARBA" id="ARBA00022989"/>
    </source>
</evidence>
<organism evidence="11 12">
    <name type="scientific">Cyclostephanos tholiformis</name>
    <dbReference type="NCBI Taxonomy" id="382380"/>
    <lineage>
        <taxon>Eukaryota</taxon>
        <taxon>Sar</taxon>
        <taxon>Stramenopiles</taxon>
        <taxon>Ochrophyta</taxon>
        <taxon>Bacillariophyta</taxon>
        <taxon>Coscinodiscophyceae</taxon>
        <taxon>Thalassiosirophycidae</taxon>
        <taxon>Stephanodiscales</taxon>
        <taxon>Stephanodiscaceae</taxon>
        <taxon>Cyclostephanos</taxon>
    </lineage>
</organism>
<feature type="transmembrane region" description="Helical" evidence="10">
    <location>
        <begin position="160"/>
        <end position="177"/>
    </location>
</feature>
<evidence type="ECO:0000256" key="7">
    <source>
        <dbReference type="ARBA" id="ARBA00022737"/>
    </source>
</evidence>
<comment type="caution">
    <text evidence="11">The sequence shown here is derived from an EMBL/GenBank/DDBJ whole genome shotgun (WGS) entry which is preliminary data.</text>
</comment>
<gene>
    <name evidence="11" type="ORF">ACHAXA_004090</name>
</gene>
<evidence type="ECO:0008006" key="13">
    <source>
        <dbReference type="Google" id="ProtNLM"/>
    </source>
</evidence>
<evidence type="ECO:0000256" key="3">
    <source>
        <dbReference type="ARBA" id="ARBA00022448"/>
    </source>
</evidence>
<dbReference type="GO" id="GO:0005886">
    <property type="term" value="C:plasma membrane"/>
    <property type="evidence" value="ECO:0007669"/>
    <property type="project" value="UniProtKB-SubCell"/>
</dbReference>
<dbReference type="Gene3D" id="1.20.1280.290">
    <property type="match status" value="2"/>
</dbReference>
<evidence type="ECO:0000313" key="12">
    <source>
        <dbReference type="Proteomes" id="UP001530377"/>
    </source>
</evidence>
<dbReference type="PANTHER" id="PTHR10791">
    <property type="entry name" value="RAG1-ACTIVATING PROTEIN 1"/>
    <property type="match status" value="1"/>
</dbReference>
<evidence type="ECO:0000256" key="1">
    <source>
        <dbReference type="ARBA" id="ARBA00004651"/>
    </source>
</evidence>
<dbReference type="InterPro" id="IPR004316">
    <property type="entry name" value="SWEET_rpt"/>
</dbReference>
<evidence type="ECO:0000313" key="11">
    <source>
        <dbReference type="EMBL" id="KAL3807274.1"/>
    </source>
</evidence>
<proteinExistence type="inferred from homology"/>
<evidence type="ECO:0000256" key="6">
    <source>
        <dbReference type="ARBA" id="ARBA00022692"/>
    </source>
</evidence>
<dbReference type="AlphaFoldDB" id="A0ABD3R3J3"/>
<keyword evidence="5" id="KW-0762">Sugar transport</keyword>
<feature type="transmembrane region" description="Helical" evidence="10">
    <location>
        <begin position="248"/>
        <end position="271"/>
    </location>
</feature>
<evidence type="ECO:0000256" key="10">
    <source>
        <dbReference type="SAM" id="Phobius"/>
    </source>
</evidence>
<protein>
    <recommendedName>
        <fullName evidence="13">Bidirectional sugar transporter SWEET</fullName>
    </recommendedName>
</protein>
<keyword evidence="12" id="KW-1185">Reference proteome</keyword>
<keyword evidence="3" id="KW-0813">Transport</keyword>
<accession>A0ABD3R3J3</accession>
<evidence type="ECO:0000256" key="2">
    <source>
        <dbReference type="ARBA" id="ARBA00007809"/>
    </source>
</evidence>
<feature type="transmembrane region" description="Helical" evidence="10">
    <location>
        <begin position="224"/>
        <end position="242"/>
    </location>
</feature>
<keyword evidence="4" id="KW-1003">Cell membrane</keyword>
<keyword evidence="8 10" id="KW-1133">Transmembrane helix</keyword>
<keyword evidence="9 10" id="KW-0472">Membrane</keyword>
<evidence type="ECO:0000256" key="4">
    <source>
        <dbReference type="ARBA" id="ARBA00022475"/>
    </source>
</evidence>
<feature type="transmembrane region" description="Helical" evidence="10">
    <location>
        <begin position="189"/>
        <end position="212"/>
    </location>
</feature>
<feature type="transmembrane region" description="Helical" evidence="10">
    <location>
        <begin position="69"/>
        <end position="90"/>
    </location>
</feature>
<dbReference type="PANTHER" id="PTHR10791:SF30">
    <property type="entry name" value="SUGAR TRANSPORTER SWEET1"/>
    <property type="match status" value="1"/>
</dbReference>
<keyword evidence="7" id="KW-0677">Repeat</keyword>
<dbReference type="Pfam" id="PF03083">
    <property type="entry name" value="MtN3_slv"/>
    <property type="match status" value="2"/>
</dbReference>
<keyword evidence="6 10" id="KW-0812">Transmembrane</keyword>
<reference evidence="11 12" key="1">
    <citation type="submission" date="2024-10" db="EMBL/GenBank/DDBJ databases">
        <title>Updated reference genomes for cyclostephanoid diatoms.</title>
        <authorList>
            <person name="Roberts W.R."/>
            <person name="Alverson A.J."/>
        </authorList>
    </citation>
    <scope>NUCLEOTIDE SEQUENCE [LARGE SCALE GENOMIC DNA]</scope>
    <source>
        <strain evidence="11 12">AJA228-03</strain>
    </source>
</reference>
<sequence>MTSAAFIAEHYACPTIGAILSTLTFSAPIQSLKSCTRNGSLGALNPTPWAFMTGNCIGWLAYSYVTLDLFVFLANAPGLVISIWLNIGAMKLQYYEEMIRYSSVQVTEVVRTRVAGTEEDNNDNELESAEINEDNYAAGNEDTICLPHSPPSLTSHEWKVLQILIVWMVILSTTNLIPSIDTAHMKFVIGVAVNMNLIFFYAAPLSSVVTILRSKTSASIHHRTMIMMSLNAFFWCVYSLAIRDYYILLPNGIGLVLGLVQMMLCALYPIAGGDDDDTHQNTNLTEVV</sequence>